<organism evidence="1 2">
    <name type="scientific">Pseudoxanthomonas mexicana</name>
    <dbReference type="NCBI Taxonomy" id="128785"/>
    <lineage>
        <taxon>Bacteria</taxon>
        <taxon>Pseudomonadati</taxon>
        <taxon>Pseudomonadota</taxon>
        <taxon>Gammaproteobacteria</taxon>
        <taxon>Lysobacterales</taxon>
        <taxon>Lysobacteraceae</taxon>
        <taxon>Pseudoxanthomonas</taxon>
    </lineage>
</organism>
<dbReference type="PANTHER" id="PTHR41291">
    <property type="entry name" value="DNA ALKYLATION REPAIR PROTEIN"/>
    <property type="match status" value="1"/>
</dbReference>
<proteinExistence type="predicted"/>
<dbReference type="RefSeq" id="WP_187572742.1">
    <property type="nucleotide sequence ID" value="NZ_CP060731.1"/>
</dbReference>
<gene>
    <name evidence="1" type="ORF">IAE60_14105</name>
</gene>
<reference evidence="1 2" key="1">
    <citation type="submission" date="2020-08" db="EMBL/GenBank/DDBJ databases">
        <title>Streptomycin Non-resistant strain, P. mexicana.</title>
        <authorList>
            <person name="Ganesh-Kumar S."/>
            <person name="Zhe T."/>
            <person name="Yu Z."/>
            <person name="Min Y."/>
        </authorList>
    </citation>
    <scope>NUCLEOTIDE SEQUENCE [LARGE SCALE GENOMIC DNA]</scope>
    <source>
        <strain evidence="1 2">GTZY2</strain>
    </source>
</reference>
<dbReference type="Proteomes" id="UP000515838">
    <property type="component" value="Chromosome"/>
</dbReference>
<dbReference type="InterPro" id="IPR014825">
    <property type="entry name" value="DNA_alkylation"/>
</dbReference>
<dbReference type="InterPro" id="IPR016024">
    <property type="entry name" value="ARM-type_fold"/>
</dbReference>
<dbReference type="EMBL" id="CP060731">
    <property type="protein sequence ID" value="QNN77055.1"/>
    <property type="molecule type" value="Genomic_DNA"/>
</dbReference>
<dbReference type="GeneID" id="81472114"/>
<evidence type="ECO:0000313" key="2">
    <source>
        <dbReference type="Proteomes" id="UP000515838"/>
    </source>
</evidence>
<dbReference type="PANTHER" id="PTHR41291:SF1">
    <property type="entry name" value="DNA ALKYLATION REPAIR PROTEIN"/>
    <property type="match status" value="1"/>
</dbReference>
<protein>
    <submittedName>
        <fullName evidence="1">DNA alkylation repair protein</fullName>
    </submittedName>
</protein>
<dbReference type="Pfam" id="PF08713">
    <property type="entry name" value="DNA_alkylation"/>
    <property type="match status" value="1"/>
</dbReference>
<dbReference type="Gene3D" id="1.25.10.90">
    <property type="match status" value="1"/>
</dbReference>
<name>A0A7G9TAD0_PSEMX</name>
<evidence type="ECO:0000313" key="1">
    <source>
        <dbReference type="EMBL" id="QNN77055.1"/>
    </source>
</evidence>
<accession>A0A7G9TAD0</accession>
<dbReference type="SUPFAM" id="SSF48371">
    <property type="entry name" value="ARM repeat"/>
    <property type="match status" value="1"/>
</dbReference>
<dbReference type="AlphaFoldDB" id="A0A7G9TAD0"/>
<dbReference type="CDD" id="cd06561">
    <property type="entry name" value="AlkD_like"/>
    <property type="match status" value="1"/>
</dbReference>
<sequence>MAAKKSPPDSLDPAQALALLTNAARPAHRAGLARYGIPDTHALGVPMREIQALGKRIGRQPALAQPLWDSGIYEARLLVAFVADPAQLSVTQMDRWCRQFDNWAVCDTLCLHLFDRSPHAWGRIEGWSRRRGEFEKRAAFALLAGLAVHDRHTPDAPFLAGLAHVDTAAGDARNFVSKGVSWALRAIGHRNAALHAEAIAHASALAASDNPTRRWVGKDALRDLGRATVRAKVAKSDKGRAQKNV</sequence>